<comment type="caution">
    <text evidence="2">The sequence shown here is derived from an EMBL/GenBank/DDBJ whole genome shotgun (WGS) entry which is preliminary data.</text>
</comment>
<organism evidence="2 3">
    <name type="scientific">Capsicum baccatum</name>
    <name type="common">Peruvian pepper</name>
    <dbReference type="NCBI Taxonomy" id="33114"/>
    <lineage>
        <taxon>Eukaryota</taxon>
        <taxon>Viridiplantae</taxon>
        <taxon>Streptophyta</taxon>
        <taxon>Embryophyta</taxon>
        <taxon>Tracheophyta</taxon>
        <taxon>Spermatophyta</taxon>
        <taxon>Magnoliopsida</taxon>
        <taxon>eudicotyledons</taxon>
        <taxon>Gunneridae</taxon>
        <taxon>Pentapetalae</taxon>
        <taxon>asterids</taxon>
        <taxon>lamiids</taxon>
        <taxon>Solanales</taxon>
        <taxon>Solanaceae</taxon>
        <taxon>Solanoideae</taxon>
        <taxon>Capsiceae</taxon>
        <taxon>Capsicum</taxon>
    </lineage>
</organism>
<dbReference type="OrthoDB" id="1695119at2759"/>
<proteinExistence type="predicted"/>
<dbReference type="Proteomes" id="UP000224567">
    <property type="component" value="Unassembled WGS sequence"/>
</dbReference>
<reference evidence="3" key="2">
    <citation type="journal article" date="2017" name="J. Anim. Genet.">
        <title>Multiple reference genome sequences of hot pepper reveal the massive evolution of plant disease resistance genes by retroduplication.</title>
        <authorList>
            <person name="Kim S."/>
            <person name="Park J."/>
            <person name="Yeom S.-I."/>
            <person name="Kim Y.-M."/>
            <person name="Seo E."/>
            <person name="Kim K.-T."/>
            <person name="Kim M.-S."/>
            <person name="Lee J.M."/>
            <person name="Cheong K."/>
            <person name="Shin H.-S."/>
            <person name="Kim S.-B."/>
            <person name="Han K."/>
            <person name="Lee J."/>
            <person name="Park M."/>
            <person name="Lee H.-A."/>
            <person name="Lee H.-Y."/>
            <person name="Lee Y."/>
            <person name="Oh S."/>
            <person name="Lee J.H."/>
            <person name="Choi E."/>
            <person name="Choi E."/>
            <person name="Lee S.E."/>
            <person name="Jeon J."/>
            <person name="Kim H."/>
            <person name="Choi G."/>
            <person name="Song H."/>
            <person name="Lee J."/>
            <person name="Lee S.-C."/>
            <person name="Kwon J.-K."/>
            <person name="Lee H.-Y."/>
            <person name="Koo N."/>
            <person name="Hong Y."/>
            <person name="Kim R.W."/>
            <person name="Kang W.-H."/>
            <person name="Huh J.H."/>
            <person name="Kang B.-C."/>
            <person name="Yang T.-J."/>
            <person name="Lee Y.-H."/>
            <person name="Bennetzen J.L."/>
            <person name="Choi D."/>
        </authorList>
    </citation>
    <scope>NUCLEOTIDE SEQUENCE [LARGE SCALE GENOMIC DNA]</scope>
    <source>
        <strain evidence="3">cv. PBC81</strain>
    </source>
</reference>
<evidence type="ECO:0000313" key="3">
    <source>
        <dbReference type="Proteomes" id="UP000224567"/>
    </source>
</evidence>
<keyword evidence="3" id="KW-1185">Reference proteome</keyword>
<dbReference type="AlphaFoldDB" id="A0A2G2XLR0"/>
<accession>A0A2G2XLR0</accession>
<name>A0A2G2XLR0_CAPBA</name>
<feature type="compositionally biased region" description="Basic residues" evidence="1">
    <location>
        <begin position="139"/>
        <end position="149"/>
    </location>
</feature>
<reference evidence="2 3" key="1">
    <citation type="journal article" date="2017" name="Genome Biol.">
        <title>New reference genome sequences of hot pepper reveal the massive evolution of plant disease-resistance genes by retroduplication.</title>
        <authorList>
            <person name="Kim S."/>
            <person name="Park J."/>
            <person name="Yeom S.I."/>
            <person name="Kim Y.M."/>
            <person name="Seo E."/>
            <person name="Kim K.T."/>
            <person name="Kim M.S."/>
            <person name="Lee J.M."/>
            <person name="Cheong K."/>
            <person name="Shin H.S."/>
            <person name="Kim S.B."/>
            <person name="Han K."/>
            <person name="Lee J."/>
            <person name="Park M."/>
            <person name="Lee H.A."/>
            <person name="Lee H.Y."/>
            <person name="Lee Y."/>
            <person name="Oh S."/>
            <person name="Lee J.H."/>
            <person name="Choi E."/>
            <person name="Choi E."/>
            <person name="Lee S.E."/>
            <person name="Jeon J."/>
            <person name="Kim H."/>
            <person name="Choi G."/>
            <person name="Song H."/>
            <person name="Lee J."/>
            <person name="Lee S.C."/>
            <person name="Kwon J.K."/>
            <person name="Lee H.Y."/>
            <person name="Koo N."/>
            <person name="Hong Y."/>
            <person name="Kim R.W."/>
            <person name="Kang W.H."/>
            <person name="Huh J.H."/>
            <person name="Kang B.C."/>
            <person name="Yang T.J."/>
            <person name="Lee Y.H."/>
            <person name="Bennetzen J.L."/>
            <person name="Choi D."/>
        </authorList>
    </citation>
    <scope>NUCLEOTIDE SEQUENCE [LARGE SCALE GENOMIC DNA]</scope>
    <source>
        <strain evidence="3">cv. PBC81</strain>
    </source>
</reference>
<evidence type="ECO:0000256" key="1">
    <source>
        <dbReference type="SAM" id="MobiDB-lite"/>
    </source>
</evidence>
<sequence length="184" mass="21359">MWAAFSRNAGSGAQFQVTYLRERTVYVAVLVEGPRRRKNSSTNNKIHHYQHQHLHVRHVVNGRGYNRKAQLLEYSRNLRAANRSQPSPSTPMVPQQVQRQNSQIVAVKNKPKYVTVPACMGNWKFVMPRFLRSFMSQNKKSKKKKKKNMASKTNKIKAMVKSFQVQRKSGLFSKFFASVRKGHR</sequence>
<dbReference type="EMBL" id="MLFT02000001">
    <property type="protein sequence ID" value="PHT58399.1"/>
    <property type="molecule type" value="Genomic_DNA"/>
</dbReference>
<feature type="region of interest" description="Disordered" evidence="1">
    <location>
        <begin position="136"/>
        <end position="155"/>
    </location>
</feature>
<gene>
    <name evidence="2" type="ORF">CQW23_00762</name>
</gene>
<protein>
    <submittedName>
        <fullName evidence="2">Uncharacterized protein</fullName>
    </submittedName>
</protein>
<evidence type="ECO:0000313" key="2">
    <source>
        <dbReference type="EMBL" id="PHT58399.1"/>
    </source>
</evidence>